<name>A0A0D3GLV6_9ORYZ</name>
<dbReference type="STRING" id="65489.A0A0D3GLV6"/>
<evidence type="ECO:0000256" key="1">
    <source>
        <dbReference type="ARBA" id="ARBA00003143"/>
    </source>
</evidence>
<dbReference type="PROSITE" id="PS01010">
    <property type="entry name" value="CRISP_2"/>
    <property type="match status" value="2"/>
</dbReference>
<dbReference type="InterPro" id="IPR002413">
    <property type="entry name" value="V5_allergen-like"/>
</dbReference>
<dbReference type="AlphaFoldDB" id="A0A0D3GLV6"/>
<feature type="domain" description="SCP" evidence="4">
    <location>
        <begin position="502"/>
        <end position="646"/>
    </location>
</feature>
<dbReference type="SUPFAM" id="SSF55797">
    <property type="entry name" value="PR-1-like"/>
    <property type="match status" value="4"/>
</dbReference>
<dbReference type="SMART" id="SM00198">
    <property type="entry name" value="SCP"/>
    <property type="match status" value="4"/>
</dbReference>
<feature type="domain" description="SCP" evidence="4">
    <location>
        <begin position="28"/>
        <end position="168"/>
    </location>
</feature>
<evidence type="ECO:0000259" key="4">
    <source>
        <dbReference type="SMART" id="SM00198"/>
    </source>
</evidence>
<evidence type="ECO:0000313" key="5">
    <source>
        <dbReference type="EnsemblPlants" id="OBART07G01820.1"/>
    </source>
</evidence>
<feature type="domain" description="SCP" evidence="4">
    <location>
        <begin position="359"/>
        <end position="465"/>
    </location>
</feature>
<evidence type="ECO:0000256" key="2">
    <source>
        <dbReference type="ARBA" id="ARBA00023265"/>
    </source>
</evidence>
<reference evidence="5" key="1">
    <citation type="journal article" date="2009" name="Rice">
        <title>De Novo Next Generation Sequencing of Plant Genomes.</title>
        <authorList>
            <person name="Rounsley S."/>
            <person name="Marri P.R."/>
            <person name="Yu Y."/>
            <person name="He R."/>
            <person name="Sisneros N."/>
            <person name="Goicoechea J.L."/>
            <person name="Lee S.J."/>
            <person name="Angelova A."/>
            <person name="Kudrna D."/>
            <person name="Luo M."/>
            <person name="Affourtit J."/>
            <person name="Desany B."/>
            <person name="Knight J."/>
            <person name="Niazi F."/>
            <person name="Egholm M."/>
            <person name="Wing R.A."/>
        </authorList>
    </citation>
    <scope>NUCLEOTIDE SEQUENCE [LARGE SCALE GENOMIC DNA]</scope>
    <source>
        <strain evidence="5">cv. IRGC 105608</strain>
    </source>
</reference>
<dbReference type="EnsemblPlants" id="OBART07G01820.1">
    <property type="protein sequence ID" value="OBART07G01820.1"/>
    <property type="gene ID" value="OBART07G01820"/>
</dbReference>
<organism evidence="5">
    <name type="scientific">Oryza barthii</name>
    <dbReference type="NCBI Taxonomy" id="65489"/>
    <lineage>
        <taxon>Eukaryota</taxon>
        <taxon>Viridiplantae</taxon>
        <taxon>Streptophyta</taxon>
        <taxon>Embryophyta</taxon>
        <taxon>Tracheophyta</taxon>
        <taxon>Spermatophyta</taxon>
        <taxon>Magnoliopsida</taxon>
        <taxon>Liliopsida</taxon>
        <taxon>Poales</taxon>
        <taxon>Poaceae</taxon>
        <taxon>BOP clade</taxon>
        <taxon>Oryzoideae</taxon>
        <taxon>Oryzeae</taxon>
        <taxon>Oryzinae</taxon>
        <taxon>Oryza</taxon>
    </lineage>
</organism>
<dbReference type="PaxDb" id="65489-OBART07G01820.1"/>
<keyword evidence="2" id="KW-0568">Pathogenesis-related protein</keyword>
<dbReference type="InterPro" id="IPR014044">
    <property type="entry name" value="CAP_dom"/>
</dbReference>
<dbReference type="HOGENOM" id="CLU_371505_0_0_1"/>
<dbReference type="GO" id="GO:0005576">
    <property type="term" value="C:extracellular region"/>
    <property type="evidence" value="ECO:0007669"/>
    <property type="project" value="InterPro"/>
</dbReference>
<dbReference type="PROSITE" id="PS01009">
    <property type="entry name" value="CRISP_1"/>
    <property type="match status" value="4"/>
</dbReference>
<feature type="chain" id="PRO_5002272665" description="SCP domain-containing protein" evidence="3">
    <location>
        <begin position="27"/>
        <end position="650"/>
    </location>
</feature>
<dbReference type="PRINTS" id="PR00837">
    <property type="entry name" value="V5TPXLIKE"/>
</dbReference>
<sequence>MARKVGFVLVLLAAATLAMEAGTAAAQSSPQDFLDAHNAARRGEGVDLPDVAWNATLEAFAESVVASAAAGGACDLRHTSGSGYGENLYWGPVGKAWSAADAVGLWMEEKASYVYSSNTCTKGALLDCGHYTQIVWRSTTSIGCGRAVCSNGDVLISCNYFPPGNVPNEHPYLYSNFAVDRTYTANQINCELAMERGASFAVVMAAMAMVLATTSTAQAQTTAADIVNIHNAARSAVGVAALSWDDNLAAYAQGYANQRAGDCALRHSDRNNYQYGENLSWNPSVQAWTAASSVDQWVAEKGSYDYASNSCVGGAMCGHYTQVVWRDTTAVGCAAVACNANRGVFFICTYFPAGNVQNQRPSMLKIISASSTAHSPPGSGYGENLFWGGAGKAWAAADTVGDWMKEKAFYVYSSNMCTKGKLLDCGHYTQVVWGSTTSIGCARAVCSSGAVIISCNYFPPRQLPRSAPLLLSLISMAQKAFALVLLAAATLAMAASTAAAQSSPQDFVDAHNAARRGEGAGLPDVAWSTTLQAFAESYVAQLAATTCSLAHSNSEDLGYGENLYGPAAAGSSAATAAGAVGKWMEEKADYVYSSNTCTRGALLECGHYTQVVWRSTTSIGCASAACSNGGGVIISCNYSPPGNWPDQRPY</sequence>
<evidence type="ECO:0000256" key="3">
    <source>
        <dbReference type="SAM" id="SignalP"/>
    </source>
</evidence>
<accession>A0A0D3GLV6</accession>
<dbReference type="InterPro" id="IPR018244">
    <property type="entry name" value="Allrgn_V5/Tpx1_CS"/>
</dbReference>
<dbReference type="PANTHER" id="PTHR10334">
    <property type="entry name" value="CYSTEINE-RICH SECRETORY PROTEIN-RELATED"/>
    <property type="match status" value="1"/>
</dbReference>
<dbReference type="InterPro" id="IPR035940">
    <property type="entry name" value="CAP_sf"/>
</dbReference>
<proteinExistence type="predicted"/>
<dbReference type="eggNOG" id="KOG3017">
    <property type="taxonomic scope" value="Eukaryota"/>
</dbReference>
<evidence type="ECO:0000313" key="6">
    <source>
        <dbReference type="Proteomes" id="UP000026960"/>
    </source>
</evidence>
<dbReference type="CDD" id="cd05381">
    <property type="entry name" value="CAP_PR-1"/>
    <property type="match status" value="3"/>
</dbReference>
<feature type="signal peptide" evidence="3">
    <location>
        <begin position="1"/>
        <end position="26"/>
    </location>
</feature>
<dbReference type="InterPro" id="IPR001283">
    <property type="entry name" value="CRISP-related"/>
</dbReference>
<protein>
    <recommendedName>
        <fullName evidence="4">SCP domain-containing protein</fullName>
    </recommendedName>
</protein>
<dbReference type="Proteomes" id="UP000026960">
    <property type="component" value="Chromosome 7"/>
</dbReference>
<dbReference type="FunFam" id="3.40.33.10:FF:000004">
    <property type="entry name" value="CAP, cysteine-rich secretory protein, antigen 5"/>
    <property type="match status" value="3"/>
</dbReference>
<keyword evidence="6" id="KW-1185">Reference proteome</keyword>
<dbReference type="Pfam" id="PF00188">
    <property type="entry name" value="CAP"/>
    <property type="match status" value="4"/>
</dbReference>
<keyword evidence="3" id="KW-0732">Signal</keyword>
<dbReference type="PRINTS" id="PR00838">
    <property type="entry name" value="V5ALLERGEN"/>
</dbReference>
<reference evidence="5" key="2">
    <citation type="submission" date="2015-03" db="UniProtKB">
        <authorList>
            <consortium name="EnsemblPlants"/>
        </authorList>
    </citation>
    <scope>IDENTIFICATION</scope>
</reference>
<comment type="function">
    <text evidence="1">Probably involved in the defense reaction of plants against pathogens.</text>
</comment>
<keyword evidence="2" id="KW-0611">Plant defense</keyword>
<feature type="domain" description="SCP" evidence="4">
    <location>
        <begin position="221"/>
        <end position="358"/>
    </location>
</feature>
<dbReference type="Gramene" id="OBART07G01820.1">
    <property type="protein sequence ID" value="OBART07G01820.1"/>
    <property type="gene ID" value="OBART07G01820"/>
</dbReference>
<dbReference type="Gene3D" id="3.40.33.10">
    <property type="entry name" value="CAP"/>
    <property type="match status" value="4"/>
</dbReference>